<comment type="caution">
    <text evidence="3">The sequence shown here is derived from an EMBL/GenBank/DDBJ whole genome shotgun (WGS) entry which is preliminary data.</text>
</comment>
<dbReference type="Pfam" id="PF14392">
    <property type="entry name" value="zf-CCHC_4"/>
    <property type="match status" value="1"/>
</dbReference>
<accession>A0A6A3AH32</accession>
<feature type="domain" description="Zinc knuckle CX2CX4HX4C" evidence="2">
    <location>
        <begin position="166"/>
        <end position="213"/>
    </location>
</feature>
<evidence type="ECO:0000313" key="4">
    <source>
        <dbReference type="Proteomes" id="UP000436088"/>
    </source>
</evidence>
<feature type="domain" description="DUF4283" evidence="1">
    <location>
        <begin position="26"/>
        <end position="107"/>
    </location>
</feature>
<evidence type="ECO:0000313" key="3">
    <source>
        <dbReference type="EMBL" id="KAE8702082.1"/>
    </source>
</evidence>
<dbReference type="Proteomes" id="UP000436088">
    <property type="component" value="Unassembled WGS sequence"/>
</dbReference>
<dbReference type="EMBL" id="VEPZ02001013">
    <property type="protein sequence ID" value="KAE8702082.1"/>
    <property type="molecule type" value="Genomic_DNA"/>
</dbReference>
<proteinExistence type="predicted"/>
<dbReference type="PANTHER" id="PTHR31286">
    <property type="entry name" value="GLYCINE-RICH CELL WALL STRUCTURAL PROTEIN 1.8-LIKE"/>
    <property type="match status" value="1"/>
</dbReference>
<dbReference type="InterPro" id="IPR040256">
    <property type="entry name" value="At4g02000-like"/>
</dbReference>
<dbReference type="InterPro" id="IPR025836">
    <property type="entry name" value="Zn_knuckle_CX2CX4HX4C"/>
</dbReference>
<protein>
    <recommendedName>
        <fullName evidence="5">DUF4283 domain-containing protein</fullName>
    </recommendedName>
</protein>
<dbReference type="AlphaFoldDB" id="A0A6A3AH32"/>
<keyword evidence="4" id="KW-1185">Reference proteome</keyword>
<gene>
    <name evidence="3" type="ORF">F3Y22_tig00110503pilonHSYRG00763</name>
</gene>
<dbReference type="PANTHER" id="PTHR31286:SF153">
    <property type="entry name" value="DUF4283 DOMAIN PROTEIN"/>
    <property type="match status" value="1"/>
</dbReference>
<sequence length="376" mass="42152">MTHLSLDDGEDGNLQVDPEDPNYEFNFQLCFVGTFLTSSIVNFNSIRATLANVWNPVEGIAIADLGNKIFLFRLFNTVDANRIEIGGPWNFNSHLLVLHRLQLGQDPSLVPSSLLDFWVLIHEVPFGYISEKIARSIGNFIGTFLEYVYSASSLGYKGIIRIIVRLDIRTPLKRRKKLLLASGQSHYVRFEYEKVTLFCFVCGILGHGESFCPIRVAHPDREIIMSWDSSLRATHRKSTPPFSPWLRDAPEINATILTFQERDLRQYPNIVQSYPLKNDVMIPTAGGDIVAACKSNSTMVTNPFAIPSPNGPRLVHNGGSDSNMVIGEEDNPLESNESSIHPRTQLSPPGFFVFAYWNGVPFVLSAGLDHQANRQQ</sequence>
<name>A0A6A3AH32_HIBSY</name>
<evidence type="ECO:0000259" key="1">
    <source>
        <dbReference type="Pfam" id="PF14111"/>
    </source>
</evidence>
<reference evidence="3" key="1">
    <citation type="submission" date="2019-09" db="EMBL/GenBank/DDBJ databases">
        <title>Draft genome information of white flower Hibiscus syriacus.</title>
        <authorList>
            <person name="Kim Y.-M."/>
        </authorList>
    </citation>
    <scope>NUCLEOTIDE SEQUENCE [LARGE SCALE GENOMIC DNA]</scope>
    <source>
        <strain evidence="3">YM2019G1</strain>
    </source>
</reference>
<evidence type="ECO:0008006" key="5">
    <source>
        <dbReference type="Google" id="ProtNLM"/>
    </source>
</evidence>
<organism evidence="3 4">
    <name type="scientific">Hibiscus syriacus</name>
    <name type="common">Rose of Sharon</name>
    <dbReference type="NCBI Taxonomy" id="106335"/>
    <lineage>
        <taxon>Eukaryota</taxon>
        <taxon>Viridiplantae</taxon>
        <taxon>Streptophyta</taxon>
        <taxon>Embryophyta</taxon>
        <taxon>Tracheophyta</taxon>
        <taxon>Spermatophyta</taxon>
        <taxon>Magnoliopsida</taxon>
        <taxon>eudicotyledons</taxon>
        <taxon>Gunneridae</taxon>
        <taxon>Pentapetalae</taxon>
        <taxon>rosids</taxon>
        <taxon>malvids</taxon>
        <taxon>Malvales</taxon>
        <taxon>Malvaceae</taxon>
        <taxon>Malvoideae</taxon>
        <taxon>Hibiscus</taxon>
    </lineage>
</organism>
<dbReference type="InterPro" id="IPR025558">
    <property type="entry name" value="DUF4283"/>
</dbReference>
<dbReference type="Pfam" id="PF14111">
    <property type="entry name" value="DUF4283"/>
    <property type="match status" value="1"/>
</dbReference>
<evidence type="ECO:0000259" key="2">
    <source>
        <dbReference type="Pfam" id="PF14392"/>
    </source>
</evidence>